<protein>
    <submittedName>
        <fullName evidence="2">Uncharacterized protein</fullName>
    </submittedName>
</protein>
<feature type="compositionally biased region" description="Low complexity" evidence="1">
    <location>
        <begin position="51"/>
        <end position="67"/>
    </location>
</feature>
<name>A0A3P6R0G7_CYLGO</name>
<gene>
    <name evidence="2" type="ORF">CGOC_LOCUS3053</name>
</gene>
<keyword evidence="3" id="KW-1185">Reference proteome</keyword>
<accession>A0A3P6R0G7</accession>
<evidence type="ECO:0000313" key="2">
    <source>
        <dbReference type="EMBL" id="VDK54599.1"/>
    </source>
</evidence>
<sequence length="108" mass="11811">MIWSLLLVQYGTVSECRCDALSIDNKLPYRLLGPEEGGPPRKKVKSPPAISPTGSSTSIYSGGSSSIDWKTVPPQIMKFTPEFNFTRISFLAGCLLSALFRLGSELQK</sequence>
<evidence type="ECO:0000313" key="3">
    <source>
        <dbReference type="Proteomes" id="UP000271889"/>
    </source>
</evidence>
<evidence type="ECO:0000256" key="1">
    <source>
        <dbReference type="SAM" id="MobiDB-lite"/>
    </source>
</evidence>
<dbReference type="AlphaFoldDB" id="A0A3P6R0G7"/>
<proteinExistence type="predicted"/>
<dbReference type="Proteomes" id="UP000271889">
    <property type="component" value="Unassembled WGS sequence"/>
</dbReference>
<organism evidence="2 3">
    <name type="scientific">Cylicostephanus goldi</name>
    <name type="common">Nematode worm</name>
    <dbReference type="NCBI Taxonomy" id="71465"/>
    <lineage>
        <taxon>Eukaryota</taxon>
        <taxon>Metazoa</taxon>
        <taxon>Ecdysozoa</taxon>
        <taxon>Nematoda</taxon>
        <taxon>Chromadorea</taxon>
        <taxon>Rhabditida</taxon>
        <taxon>Rhabditina</taxon>
        <taxon>Rhabditomorpha</taxon>
        <taxon>Strongyloidea</taxon>
        <taxon>Strongylidae</taxon>
        <taxon>Cylicostephanus</taxon>
    </lineage>
</organism>
<feature type="region of interest" description="Disordered" evidence="1">
    <location>
        <begin position="31"/>
        <end position="67"/>
    </location>
</feature>
<dbReference type="EMBL" id="UYRV01007415">
    <property type="protein sequence ID" value="VDK54599.1"/>
    <property type="molecule type" value="Genomic_DNA"/>
</dbReference>
<reference evidence="2 3" key="1">
    <citation type="submission" date="2018-11" db="EMBL/GenBank/DDBJ databases">
        <authorList>
            <consortium name="Pathogen Informatics"/>
        </authorList>
    </citation>
    <scope>NUCLEOTIDE SEQUENCE [LARGE SCALE GENOMIC DNA]</scope>
</reference>